<dbReference type="InParanoid" id="A0A3B3HYK9"/>
<accession>A0A3B3HYK9</accession>
<name>A0A3B3HYK9_ORYLA</name>
<reference evidence="1 2" key="1">
    <citation type="journal article" date="2007" name="Nature">
        <title>The medaka draft genome and insights into vertebrate genome evolution.</title>
        <authorList>
            <person name="Kasahara M."/>
            <person name="Naruse K."/>
            <person name="Sasaki S."/>
            <person name="Nakatani Y."/>
            <person name="Qu W."/>
            <person name="Ahsan B."/>
            <person name="Yamada T."/>
            <person name="Nagayasu Y."/>
            <person name="Doi K."/>
            <person name="Kasai Y."/>
            <person name="Jindo T."/>
            <person name="Kobayashi D."/>
            <person name="Shimada A."/>
            <person name="Toyoda A."/>
            <person name="Kuroki Y."/>
            <person name="Fujiyama A."/>
            <person name="Sasaki T."/>
            <person name="Shimizu A."/>
            <person name="Asakawa S."/>
            <person name="Shimizu N."/>
            <person name="Hashimoto S."/>
            <person name="Yang J."/>
            <person name="Lee Y."/>
            <person name="Matsushima K."/>
            <person name="Sugano S."/>
            <person name="Sakaizumi M."/>
            <person name="Narita T."/>
            <person name="Ohishi K."/>
            <person name="Haga S."/>
            <person name="Ohta F."/>
            <person name="Nomoto H."/>
            <person name="Nogata K."/>
            <person name="Morishita T."/>
            <person name="Endo T."/>
            <person name="Shin-I T."/>
            <person name="Takeda H."/>
            <person name="Morishita S."/>
            <person name="Kohara Y."/>
        </authorList>
    </citation>
    <scope>NUCLEOTIDE SEQUENCE [LARGE SCALE GENOMIC DNA]</scope>
    <source>
        <strain evidence="1 2">Hd-rR</strain>
    </source>
</reference>
<keyword evidence="2" id="KW-1185">Reference proteome</keyword>
<protein>
    <submittedName>
        <fullName evidence="1">Uncharacterized protein</fullName>
    </submittedName>
</protein>
<proteinExistence type="predicted"/>
<evidence type="ECO:0000313" key="2">
    <source>
        <dbReference type="Proteomes" id="UP000001038"/>
    </source>
</evidence>
<reference evidence="1" key="2">
    <citation type="submission" date="2025-08" db="UniProtKB">
        <authorList>
            <consortium name="Ensembl"/>
        </authorList>
    </citation>
    <scope>IDENTIFICATION</scope>
    <source>
        <strain evidence="1">Hd-rR</strain>
    </source>
</reference>
<dbReference type="Proteomes" id="UP000001038">
    <property type="component" value="Chromosome 6"/>
</dbReference>
<evidence type="ECO:0000313" key="1">
    <source>
        <dbReference type="Ensembl" id="ENSORLP00000036533.1"/>
    </source>
</evidence>
<organism evidence="1 2">
    <name type="scientific">Oryzias latipes</name>
    <name type="common">Japanese rice fish</name>
    <name type="synonym">Japanese killifish</name>
    <dbReference type="NCBI Taxonomy" id="8090"/>
    <lineage>
        <taxon>Eukaryota</taxon>
        <taxon>Metazoa</taxon>
        <taxon>Chordata</taxon>
        <taxon>Craniata</taxon>
        <taxon>Vertebrata</taxon>
        <taxon>Euteleostomi</taxon>
        <taxon>Actinopterygii</taxon>
        <taxon>Neopterygii</taxon>
        <taxon>Teleostei</taxon>
        <taxon>Neoteleostei</taxon>
        <taxon>Acanthomorphata</taxon>
        <taxon>Ovalentaria</taxon>
        <taxon>Atherinomorphae</taxon>
        <taxon>Beloniformes</taxon>
        <taxon>Adrianichthyidae</taxon>
        <taxon>Oryziinae</taxon>
        <taxon>Oryzias</taxon>
    </lineage>
</organism>
<dbReference type="Bgee" id="ENSORLG00000022622">
    <property type="expression patterns" value="Expressed in mesonephros and 5 other cell types or tissues"/>
</dbReference>
<reference evidence="1" key="3">
    <citation type="submission" date="2025-09" db="UniProtKB">
        <authorList>
            <consortium name="Ensembl"/>
        </authorList>
    </citation>
    <scope>IDENTIFICATION</scope>
    <source>
        <strain evidence="1">Hd-rR</strain>
    </source>
</reference>
<dbReference type="Ensembl" id="ENSORLT00000032084.1">
    <property type="protein sequence ID" value="ENSORLP00000036533.1"/>
    <property type="gene ID" value="ENSORLG00000022622.1"/>
</dbReference>
<dbReference type="AlphaFoldDB" id="A0A3B3HYK9"/>
<sequence>MPAHNFQNAQLWSCQSTKYFHTVLRIIKMFSCKTETSLHVFILKLCPSALNALFLIVEPCLLNGASQACSSLLSNLLFVSSHLLTNENLLLLWTGLNDQQVTSHSFGKHAFLL</sequence>